<proteinExistence type="predicted"/>
<organism evidence="1 2">
    <name type="scientific">Actinoallomurus oryzae</name>
    <dbReference type="NCBI Taxonomy" id="502180"/>
    <lineage>
        <taxon>Bacteria</taxon>
        <taxon>Bacillati</taxon>
        <taxon>Actinomycetota</taxon>
        <taxon>Actinomycetes</taxon>
        <taxon>Streptosporangiales</taxon>
        <taxon>Thermomonosporaceae</taxon>
        <taxon>Actinoallomurus</taxon>
    </lineage>
</organism>
<evidence type="ECO:0000313" key="1">
    <source>
        <dbReference type="EMBL" id="GAA4491114.1"/>
    </source>
</evidence>
<keyword evidence="2" id="KW-1185">Reference proteome</keyword>
<dbReference type="Proteomes" id="UP001500503">
    <property type="component" value="Unassembled WGS sequence"/>
</dbReference>
<protein>
    <submittedName>
        <fullName evidence="1">Uncharacterized protein</fullName>
    </submittedName>
</protein>
<reference evidence="2" key="1">
    <citation type="journal article" date="2019" name="Int. J. Syst. Evol. Microbiol.">
        <title>The Global Catalogue of Microorganisms (GCM) 10K type strain sequencing project: providing services to taxonomists for standard genome sequencing and annotation.</title>
        <authorList>
            <consortium name="The Broad Institute Genomics Platform"/>
            <consortium name="The Broad Institute Genome Sequencing Center for Infectious Disease"/>
            <person name="Wu L."/>
            <person name="Ma J."/>
        </authorList>
    </citation>
    <scope>NUCLEOTIDE SEQUENCE [LARGE SCALE GENOMIC DNA]</scope>
    <source>
        <strain evidence="2">JCM 17933</strain>
    </source>
</reference>
<dbReference type="EMBL" id="BAABHF010000016">
    <property type="protein sequence ID" value="GAA4491114.1"/>
    <property type="molecule type" value="Genomic_DNA"/>
</dbReference>
<gene>
    <name evidence="1" type="ORF">GCM10023191_024400</name>
</gene>
<evidence type="ECO:0000313" key="2">
    <source>
        <dbReference type="Proteomes" id="UP001500503"/>
    </source>
</evidence>
<sequence>MARAWLSGIGLRRSRAVGGQVVRRFDDRWDGGSSGSGEWHLDTLREQRFTETREIWCSPSDVLIAALR</sequence>
<name>A0ABP8PRL7_9ACTN</name>
<comment type="caution">
    <text evidence="1">The sequence shown here is derived from an EMBL/GenBank/DDBJ whole genome shotgun (WGS) entry which is preliminary data.</text>
</comment>
<accession>A0ABP8PRL7</accession>